<dbReference type="EMBL" id="BONW01000017">
    <property type="protein sequence ID" value="GIG88981.1"/>
    <property type="molecule type" value="Genomic_DNA"/>
</dbReference>
<keyword evidence="2" id="KW-1185">Reference proteome</keyword>
<accession>A0ABQ4E3V1</accession>
<proteinExistence type="predicted"/>
<organism evidence="1 2">
    <name type="scientific">Plantactinospora endophytica</name>
    <dbReference type="NCBI Taxonomy" id="673535"/>
    <lineage>
        <taxon>Bacteria</taxon>
        <taxon>Bacillati</taxon>
        <taxon>Actinomycetota</taxon>
        <taxon>Actinomycetes</taxon>
        <taxon>Micromonosporales</taxon>
        <taxon>Micromonosporaceae</taxon>
        <taxon>Plantactinospora</taxon>
    </lineage>
</organism>
<comment type="caution">
    <text evidence="1">The sequence shown here is derived from an EMBL/GenBank/DDBJ whole genome shotgun (WGS) entry which is preliminary data.</text>
</comment>
<name>A0ABQ4E3V1_9ACTN</name>
<evidence type="ECO:0000313" key="1">
    <source>
        <dbReference type="EMBL" id="GIG88981.1"/>
    </source>
</evidence>
<dbReference type="RefSeq" id="WP_203867482.1">
    <property type="nucleotide sequence ID" value="NZ_JBHTIQ010000038.1"/>
</dbReference>
<dbReference type="Proteomes" id="UP000646749">
    <property type="component" value="Unassembled WGS sequence"/>
</dbReference>
<gene>
    <name evidence="1" type="ORF">Pen02_39170</name>
</gene>
<evidence type="ECO:0008006" key="3">
    <source>
        <dbReference type="Google" id="ProtNLM"/>
    </source>
</evidence>
<evidence type="ECO:0000313" key="2">
    <source>
        <dbReference type="Proteomes" id="UP000646749"/>
    </source>
</evidence>
<sequence>MAHVELSISEAFPTQATSSLEHGSTGFDDVDGRGHLDGLSRWSETVSTAAEPCLLIDRDTTIAAVSTSCCQLLGLGRPFDALGRPLLGSELRLLDFTAARGDLTEQDVDKIPPLLALHSGRLARGLLRVRCPEIEGPDATVDAIATPILTDGQVAGSLTFFSEV</sequence>
<reference evidence="1 2" key="1">
    <citation type="submission" date="2021-01" db="EMBL/GenBank/DDBJ databases">
        <title>Whole genome shotgun sequence of Plantactinospora endophytica NBRC 110450.</title>
        <authorList>
            <person name="Komaki H."/>
            <person name="Tamura T."/>
        </authorList>
    </citation>
    <scope>NUCLEOTIDE SEQUENCE [LARGE SCALE GENOMIC DNA]</scope>
    <source>
        <strain evidence="1 2">NBRC 110450</strain>
    </source>
</reference>
<protein>
    <recommendedName>
        <fullName evidence="3">PAS domain-containing protein</fullName>
    </recommendedName>
</protein>